<evidence type="ECO:0000259" key="4">
    <source>
        <dbReference type="PROSITE" id="PS50830"/>
    </source>
</evidence>
<keyword evidence="1" id="KW-0540">Nuclease</keyword>
<dbReference type="InterPro" id="IPR035437">
    <property type="entry name" value="SNase_OB-fold_sf"/>
</dbReference>
<evidence type="ECO:0000313" key="5">
    <source>
        <dbReference type="EMBL" id="KKN59991.1"/>
    </source>
</evidence>
<dbReference type="SMART" id="SM00318">
    <property type="entry name" value="SNc"/>
    <property type="match status" value="1"/>
</dbReference>
<gene>
    <name evidence="5" type="ORF">LCGC14_0536300</name>
</gene>
<proteinExistence type="predicted"/>
<sequence length="263" mass="29034">MATRDIRKALHWGAFFVCWCFVLPVLADGCVMPVGAEPVTSRFVIDGDTLELGDGRRVRLIGINAPETGKQGKPSEPFANAAKTRLQTLVQAADIRLVVGVEAKDRYGRTLGHLFDADGKNIEEQLLRDGMGFALAVPPNLALIQCHGDAERHARQIKQGVWQQSPVIEAAQVRKGGFQIITGRIESTSRAGGYVWLELDGSVVLRVGKRDRHYFGSLELDGLLGRRVEARGWVIDRRGNSSVKAGYKPFMLPLRHPVMLELE</sequence>
<name>A0A0F9UFI2_9ZZZZ</name>
<evidence type="ECO:0000256" key="2">
    <source>
        <dbReference type="ARBA" id="ARBA00022759"/>
    </source>
</evidence>
<keyword evidence="3" id="KW-0378">Hydrolase</keyword>
<dbReference type="PANTHER" id="PTHR12302:SF3">
    <property type="entry name" value="SERINE_THREONINE-PROTEIN KINASE 31"/>
    <property type="match status" value="1"/>
</dbReference>
<dbReference type="EMBL" id="LAZR01000708">
    <property type="protein sequence ID" value="KKN59991.1"/>
    <property type="molecule type" value="Genomic_DNA"/>
</dbReference>
<dbReference type="AlphaFoldDB" id="A0A0F9UFI2"/>
<organism evidence="5">
    <name type="scientific">marine sediment metagenome</name>
    <dbReference type="NCBI Taxonomy" id="412755"/>
    <lineage>
        <taxon>unclassified sequences</taxon>
        <taxon>metagenomes</taxon>
        <taxon>ecological metagenomes</taxon>
    </lineage>
</organism>
<dbReference type="Gene3D" id="2.40.50.90">
    <property type="match status" value="1"/>
</dbReference>
<dbReference type="GO" id="GO:0004519">
    <property type="term" value="F:endonuclease activity"/>
    <property type="evidence" value="ECO:0007669"/>
    <property type="project" value="UniProtKB-KW"/>
</dbReference>
<reference evidence="5" key="1">
    <citation type="journal article" date="2015" name="Nature">
        <title>Complex archaea that bridge the gap between prokaryotes and eukaryotes.</title>
        <authorList>
            <person name="Spang A."/>
            <person name="Saw J.H."/>
            <person name="Jorgensen S.L."/>
            <person name="Zaremba-Niedzwiedzka K."/>
            <person name="Martijn J."/>
            <person name="Lind A.E."/>
            <person name="van Eijk R."/>
            <person name="Schleper C."/>
            <person name="Guy L."/>
            <person name="Ettema T.J."/>
        </authorList>
    </citation>
    <scope>NUCLEOTIDE SEQUENCE</scope>
</reference>
<dbReference type="PROSITE" id="PS50830">
    <property type="entry name" value="TNASE_3"/>
    <property type="match status" value="1"/>
</dbReference>
<dbReference type="SUPFAM" id="SSF50199">
    <property type="entry name" value="Staphylococcal nuclease"/>
    <property type="match status" value="1"/>
</dbReference>
<evidence type="ECO:0000256" key="1">
    <source>
        <dbReference type="ARBA" id="ARBA00022722"/>
    </source>
</evidence>
<accession>A0A0F9UFI2</accession>
<dbReference type="PANTHER" id="PTHR12302">
    <property type="entry name" value="EBNA2 BINDING PROTEIN P100"/>
    <property type="match status" value="1"/>
</dbReference>
<feature type="domain" description="TNase-like" evidence="4">
    <location>
        <begin position="44"/>
        <end position="164"/>
    </location>
</feature>
<dbReference type="InterPro" id="IPR016071">
    <property type="entry name" value="Staphylococal_nuclease_OB-fold"/>
</dbReference>
<evidence type="ECO:0000256" key="3">
    <source>
        <dbReference type="ARBA" id="ARBA00022801"/>
    </source>
</evidence>
<dbReference type="GO" id="GO:0016787">
    <property type="term" value="F:hydrolase activity"/>
    <property type="evidence" value="ECO:0007669"/>
    <property type="project" value="UniProtKB-KW"/>
</dbReference>
<comment type="caution">
    <text evidence="5">The sequence shown here is derived from an EMBL/GenBank/DDBJ whole genome shotgun (WGS) entry which is preliminary data.</text>
</comment>
<dbReference type="Pfam" id="PF00565">
    <property type="entry name" value="SNase"/>
    <property type="match status" value="1"/>
</dbReference>
<protein>
    <recommendedName>
        <fullName evidence="4">TNase-like domain-containing protein</fullName>
    </recommendedName>
</protein>
<keyword evidence="2" id="KW-0255">Endonuclease</keyword>